<dbReference type="Proteomes" id="UP000002440">
    <property type="component" value="Chromosome"/>
</dbReference>
<gene>
    <name evidence="5" type="ordered locus">Mfla_1394</name>
</gene>
<dbReference type="EMBL" id="CP000284">
    <property type="protein sequence ID" value="ABE49662.1"/>
    <property type="molecule type" value="Genomic_DNA"/>
</dbReference>
<keyword evidence="3" id="KW-0949">S-adenosyl-L-methionine</keyword>
<dbReference type="Pfam" id="PF13649">
    <property type="entry name" value="Methyltransf_25"/>
    <property type="match status" value="1"/>
</dbReference>
<protein>
    <submittedName>
        <fullName evidence="5">Methyltransferase type 12</fullName>
    </submittedName>
</protein>
<dbReference type="GO" id="GO:0032259">
    <property type="term" value="P:methylation"/>
    <property type="evidence" value="ECO:0007669"/>
    <property type="project" value="UniProtKB-KW"/>
</dbReference>
<keyword evidence="2 5" id="KW-0808">Transferase</keyword>
<evidence type="ECO:0000313" key="6">
    <source>
        <dbReference type="Proteomes" id="UP000002440"/>
    </source>
</evidence>
<evidence type="ECO:0000313" key="5">
    <source>
        <dbReference type="EMBL" id="ABE49662.1"/>
    </source>
</evidence>
<dbReference type="STRING" id="265072.Mfla_1394"/>
<keyword evidence="6" id="KW-1185">Reference proteome</keyword>
<dbReference type="Gene3D" id="3.40.50.150">
    <property type="entry name" value="Vaccinia Virus protein VP39"/>
    <property type="match status" value="1"/>
</dbReference>
<name>Q1H1H5_METFK</name>
<dbReference type="HOGENOM" id="CLU_056435_5_2_4"/>
<proteinExistence type="predicted"/>
<organism evidence="5 6">
    <name type="scientific">Methylobacillus flagellatus (strain ATCC 51484 / DSM 6875 / VKM B-1610 / KT)</name>
    <dbReference type="NCBI Taxonomy" id="265072"/>
    <lineage>
        <taxon>Bacteria</taxon>
        <taxon>Pseudomonadati</taxon>
        <taxon>Pseudomonadota</taxon>
        <taxon>Betaproteobacteria</taxon>
        <taxon>Nitrosomonadales</taxon>
        <taxon>Methylophilaceae</taxon>
        <taxon>Methylobacillus</taxon>
    </lineage>
</organism>
<dbReference type="InterPro" id="IPR041698">
    <property type="entry name" value="Methyltransf_25"/>
</dbReference>
<dbReference type="eggNOG" id="COG2227">
    <property type="taxonomic scope" value="Bacteria"/>
</dbReference>
<accession>Q1H1H5</accession>
<dbReference type="KEGG" id="mfa:Mfla_1394"/>
<dbReference type="GO" id="GO:0008168">
    <property type="term" value="F:methyltransferase activity"/>
    <property type="evidence" value="ECO:0007669"/>
    <property type="project" value="UniProtKB-KW"/>
</dbReference>
<keyword evidence="1 5" id="KW-0489">Methyltransferase</keyword>
<reference evidence="5 6" key="1">
    <citation type="submission" date="2006-03" db="EMBL/GenBank/DDBJ databases">
        <title>Complete sequence of Methylobacillus flagellatus KT.</title>
        <authorList>
            <consortium name="US DOE Joint Genome Institute"/>
            <person name="Copeland A."/>
            <person name="Lucas S."/>
            <person name="Lapidus A."/>
            <person name="Barry K."/>
            <person name="Detter J.C."/>
            <person name="Glavina del Rio T."/>
            <person name="Hammon N."/>
            <person name="Israni S."/>
            <person name="Dalin E."/>
            <person name="Tice H."/>
            <person name="Pitluck S."/>
            <person name="Brettin T."/>
            <person name="Bruce D."/>
            <person name="Han C."/>
            <person name="Tapia R."/>
            <person name="Saunders E."/>
            <person name="Gilna P."/>
            <person name="Schmutz J."/>
            <person name="Larimer F."/>
            <person name="Land M."/>
            <person name="Kyrpides N."/>
            <person name="Anderson I."/>
            <person name="Richardson P."/>
        </authorList>
    </citation>
    <scope>NUCLEOTIDE SEQUENCE [LARGE SCALE GENOMIC DNA]</scope>
    <source>
        <strain evidence="6">KT / ATCC 51484 / DSM 6875</strain>
    </source>
</reference>
<dbReference type="CDD" id="cd02440">
    <property type="entry name" value="AdoMet_MTases"/>
    <property type="match status" value="1"/>
</dbReference>
<dbReference type="OrthoDB" id="9804312at2"/>
<evidence type="ECO:0000256" key="2">
    <source>
        <dbReference type="ARBA" id="ARBA00022679"/>
    </source>
</evidence>
<dbReference type="PANTHER" id="PTHR43464">
    <property type="entry name" value="METHYLTRANSFERASE"/>
    <property type="match status" value="1"/>
</dbReference>
<dbReference type="InterPro" id="IPR029063">
    <property type="entry name" value="SAM-dependent_MTases_sf"/>
</dbReference>
<evidence type="ECO:0000256" key="1">
    <source>
        <dbReference type="ARBA" id="ARBA00022603"/>
    </source>
</evidence>
<evidence type="ECO:0000259" key="4">
    <source>
        <dbReference type="Pfam" id="PF13649"/>
    </source>
</evidence>
<dbReference type="SUPFAM" id="SSF53335">
    <property type="entry name" value="S-adenosyl-L-methionine-dependent methyltransferases"/>
    <property type="match status" value="1"/>
</dbReference>
<dbReference type="PANTHER" id="PTHR43464:SF19">
    <property type="entry name" value="UBIQUINONE BIOSYNTHESIS O-METHYLTRANSFERASE, MITOCHONDRIAL"/>
    <property type="match status" value="1"/>
</dbReference>
<dbReference type="AlphaFoldDB" id="Q1H1H5"/>
<sequence>MSASAIQASPPSAWLVAHSRRIKPGGRVLDVASGTGRNAAWLARQGFQVTAVDRDAAALEILKAQAPEVDVLEWDLEQGAWPYAGRQFDAVVVCRYLHRPLLPTFANSLAPGGVLIYETFMRGHEQYGRPSNPDFLLASNELIDVFRPLLTIAAYEEGLLQLPPHPAVLQRLVAIRA</sequence>
<feature type="domain" description="Methyltransferase" evidence="4">
    <location>
        <begin position="28"/>
        <end position="113"/>
    </location>
</feature>
<dbReference type="RefSeq" id="WP_011479616.1">
    <property type="nucleotide sequence ID" value="NC_007947.1"/>
</dbReference>
<evidence type="ECO:0000256" key="3">
    <source>
        <dbReference type="ARBA" id="ARBA00022691"/>
    </source>
</evidence>